<comment type="subcellular location">
    <subcellularLocation>
        <location evidence="1">Cell membrane</location>
        <topology evidence="1">Multi-pass membrane protein</topology>
    </subcellularLocation>
</comment>
<proteinExistence type="predicted"/>
<accession>A0AAX3W539</accession>
<name>A0AAX3W539_MAMLE</name>
<feature type="transmembrane region" description="Helical" evidence="6">
    <location>
        <begin position="306"/>
        <end position="327"/>
    </location>
</feature>
<protein>
    <submittedName>
        <fullName evidence="7">MFS transporter</fullName>
    </submittedName>
</protein>
<dbReference type="PANTHER" id="PTHR23513">
    <property type="entry name" value="INTEGRAL MEMBRANE EFFLUX PROTEIN-RELATED"/>
    <property type="match status" value="1"/>
</dbReference>
<evidence type="ECO:0000256" key="4">
    <source>
        <dbReference type="ARBA" id="ARBA00022989"/>
    </source>
</evidence>
<feature type="transmembrane region" description="Helical" evidence="6">
    <location>
        <begin position="218"/>
        <end position="240"/>
    </location>
</feature>
<feature type="transmembrane region" description="Helical" evidence="6">
    <location>
        <begin position="12"/>
        <end position="36"/>
    </location>
</feature>
<reference evidence="7" key="1">
    <citation type="journal article" date="2023" name="Antibiotics">
        <title>Prevalence and Molecular Characterization of Methicillin-Resistant Staphylococci (MRS) and Mammaliicocci (MRM) in Dromedary Camels from Algeria: First Detection of SCCmec-mecC Hybrid in Methicillin-Resistant Mammaliicoccus lentus.</title>
        <authorList>
            <person name="Belhout C."/>
            <person name="Boyen F."/>
            <person name="Vereecke N."/>
            <person name="Theuns S."/>
            <person name="Taibi N."/>
            <person name="Stegger M."/>
            <person name="de la Fe-Rodriguez P.Y."/>
            <person name="Bouayad L."/>
            <person name="Elgroud R."/>
            <person name="Butaye P."/>
        </authorList>
    </citation>
    <scope>NUCLEOTIDE SEQUENCE</scope>
    <source>
        <strain evidence="7">7048</strain>
    </source>
</reference>
<dbReference type="AlphaFoldDB" id="A0AAX3W539"/>
<feature type="transmembrane region" description="Helical" evidence="6">
    <location>
        <begin position="339"/>
        <end position="362"/>
    </location>
</feature>
<feature type="transmembrane region" description="Helical" evidence="6">
    <location>
        <begin position="252"/>
        <end position="274"/>
    </location>
</feature>
<dbReference type="EMBL" id="CP118848">
    <property type="protein sequence ID" value="WHI60196.1"/>
    <property type="molecule type" value="Genomic_DNA"/>
</dbReference>
<dbReference type="PANTHER" id="PTHR23513:SF6">
    <property type="entry name" value="MAJOR FACILITATOR SUPERFAMILY ASSOCIATED DOMAIN-CONTAINING PROTEIN"/>
    <property type="match status" value="1"/>
</dbReference>
<dbReference type="CDD" id="cd06173">
    <property type="entry name" value="MFS_MefA_like"/>
    <property type="match status" value="1"/>
</dbReference>
<feature type="transmembrane region" description="Helical" evidence="6">
    <location>
        <begin position="150"/>
        <end position="168"/>
    </location>
</feature>
<evidence type="ECO:0000256" key="6">
    <source>
        <dbReference type="SAM" id="Phobius"/>
    </source>
</evidence>
<keyword evidence="3 6" id="KW-0812">Transmembrane</keyword>
<dbReference type="GO" id="GO:0005886">
    <property type="term" value="C:plasma membrane"/>
    <property type="evidence" value="ECO:0007669"/>
    <property type="project" value="UniProtKB-SubCell"/>
</dbReference>
<keyword evidence="4 6" id="KW-1133">Transmembrane helix</keyword>
<keyword evidence="2" id="KW-1003">Cell membrane</keyword>
<dbReference type="InterPro" id="IPR036259">
    <property type="entry name" value="MFS_trans_sf"/>
</dbReference>
<dbReference type="InterPro" id="IPR011701">
    <property type="entry name" value="MFS"/>
</dbReference>
<sequence>MRSVLKHHSFMRLIFGRLLTNTADSIYFITTMWLIYDITKSSAMTGLLSSLIVIPSCLQMFYGPVIDHFNVKKILINSQLVQAVLIGFIAVMLFFNYENAVIIIILVVSAALLGEVSYPISNKLVPSLLPKDKIVTGNAMMSFSNQSMDLVLNTVISILISVVSIYSLYVMNTIVFVVAAIVYSTIKIKANQNITNQFSFKDYKQSLVEGMYIVRHSLLWIFQIGAFSVNFGIGIVYTALPVLSHYLNEPVYYGLFLSAISLGMVSSTLVVSFIKKFPFGKIMVITFLMSGICLLVGFILPVYLYIAFFAVSWLSVGLANILFLSAGQAIIPEFMLGRITSITSSLGVIGLPLGSLIGGFLLEVINPISMISLTGCFFIILGIIWLLHLQLFKLKAIDHLTLEDYNC</sequence>
<feature type="transmembrane region" description="Helical" evidence="6">
    <location>
        <begin position="281"/>
        <end position="300"/>
    </location>
</feature>
<dbReference type="Gene3D" id="1.20.1250.20">
    <property type="entry name" value="MFS general substrate transporter like domains"/>
    <property type="match status" value="1"/>
</dbReference>
<evidence type="ECO:0000256" key="2">
    <source>
        <dbReference type="ARBA" id="ARBA00022475"/>
    </source>
</evidence>
<gene>
    <name evidence="7" type="ORF">PYH69_00690</name>
</gene>
<dbReference type="GO" id="GO:0022857">
    <property type="term" value="F:transmembrane transporter activity"/>
    <property type="evidence" value="ECO:0007669"/>
    <property type="project" value="InterPro"/>
</dbReference>
<dbReference type="RefSeq" id="WP_282862412.1">
    <property type="nucleotide sequence ID" value="NZ_CP118848.1"/>
</dbReference>
<evidence type="ECO:0000256" key="1">
    <source>
        <dbReference type="ARBA" id="ARBA00004651"/>
    </source>
</evidence>
<dbReference type="SUPFAM" id="SSF103473">
    <property type="entry name" value="MFS general substrate transporter"/>
    <property type="match status" value="1"/>
</dbReference>
<dbReference type="Proteomes" id="UP001223261">
    <property type="component" value="Chromosome"/>
</dbReference>
<evidence type="ECO:0000313" key="8">
    <source>
        <dbReference type="Proteomes" id="UP001223261"/>
    </source>
</evidence>
<dbReference type="Pfam" id="PF07690">
    <property type="entry name" value="MFS_1"/>
    <property type="match status" value="1"/>
</dbReference>
<evidence type="ECO:0000256" key="3">
    <source>
        <dbReference type="ARBA" id="ARBA00022692"/>
    </source>
</evidence>
<keyword evidence="5 6" id="KW-0472">Membrane</keyword>
<organism evidence="7 8">
    <name type="scientific">Mammaliicoccus lentus</name>
    <name type="common">Staphylococcus lentus</name>
    <dbReference type="NCBI Taxonomy" id="42858"/>
    <lineage>
        <taxon>Bacteria</taxon>
        <taxon>Bacillati</taxon>
        <taxon>Bacillota</taxon>
        <taxon>Bacilli</taxon>
        <taxon>Bacillales</taxon>
        <taxon>Staphylococcaceae</taxon>
        <taxon>Mammaliicoccus</taxon>
    </lineage>
</organism>
<feature type="transmembrane region" description="Helical" evidence="6">
    <location>
        <begin position="42"/>
        <end position="62"/>
    </location>
</feature>
<evidence type="ECO:0000313" key="7">
    <source>
        <dbReference type="EMBL" id="WHI60196.1"/>
    </source>
</evidence>
<evidence type="ECO:0000256" key="5">
    <source>
        <dbReference type="ARBA" id="ARBA00023136"/>
    </source>
</evidence>
<feature type="transmembrane region" description="Helical" evidence="6">
    <location>
        <begin position="368"/>
        <end position="387"/>
    </location>
</feature>